<dbReference type="AlphaFoldDB" id="A0A2T6IMC3"/>
<feature type="compositionally biased region" description="Basic and acidic residues" evidence="1">
    <location>
        <begin position="37"/>
        <end position="55"/>
    </location>
</feature>
<organism evidence="2 3">
    <name type="scientific">Toxoplasma gondii TgCATBr9</name>
    <dbReference type="NCBI Taxonomy" id="943120"/>
    <lineage>
        <taxon>Eukaryota</taxon>
        <taxon>Sar</taxon>
        <taxon>Alveolata</taxon>
        <taxon>Apicomplexa</taxon>
        <taxon>Conoidasida</taxon>
        <taxon>Coccidia</taxon>
        <taxon>Eucoccidiorida</taxon>
        <taxon>Eimeriorina</taxon>
        <taxon>Sarcocystidae</taxon>
        <taxon>Toxoplasma</taxon>
    </lineage>
</organism>
<comment type="caution">
    <text evidence="2">The sequence shown here is derived from an EMBL/GenBank/DDBJ whole genome shotgun (WGS) entry which is preliminary data.</text>
</comment>
<feature type="compositionally biased region" description="Basic and acidic residues" evidence="1">
    <location>
        <begin position="76"/>
        <end position="92"/>
    </location>
</feature>
<evidence type="ECO:0000313" key="2">
    <source>
        <dbReference type="EMBL" id="PUA86479.1"/>
    </source>
</evidence>
<evidence type="ECO:0000256" key="1">
    <source>
        <dbReference type="SAM" id="MobiDB-lite"/>
    </source>
</evidence>
<reference evidence="2 3" key="1">
    <citation type="journal article" date="2016" name="Nat. Commun.">
        <title>Local admixture of amplified and diversified secreted pathogenesis determinants shapes mosaic Toxoplasma gondii genomes.</title>
        <authorList>
            <person name="Lorenzi H."/>
            <person name="Khan A."/>
            <person name="Behnke M.S."/>
            <person name="Namasivayam S."/>
            <person name="Swapna L.S."/>
            <person name="Hadjithomas M."/>
            <person name="Karamycheva S."/>
            <person name="Pinney D."/>
            <person name="Brunk B.P."/>
            <person name="Ajioka J.W."/>
            <person name="Ajzenberg D."/>
            <person name="Boothroyd J.C."/>
            <person name="Boyle J.P."/>
            <person name="Darde M.L."/>
            <person name="Diaz-Miranda M.A."/>
            <person name="Dubey J.P."/>
            <person name="Fritz H.M."/>
            <person name="Gennari S.M."/>
            <person name="Gregory B.D."/>
            <person name="Kim K."/>
            <person name="Saeij J.P."/>
            <person name="Su C."/>
            <person name="White M.W."/>
            <person name="Zhu X.Q."/>
            <person name="Howe D.K."/>
            <person name="Rosenthal B.M."/>
            <person name="Grigg M.E."/>
            <person name="Parkinson J."/>
            <person name="Liu L."/>
            <person name="Kissinger J.C."/>
            <person name="Roos D.S."/>
            <person name="Sibley L.D."/>
        </authorList>
    </citation>
    <scope>NUCLEOTIDE SEQUENCE [LARGE SCALE GENOMIC DNA]</scope>
    <source>
        <strain evidence="2 3">TgCATBr9</strain>
    </source>
</reference>
<dbReference type="Proteomes" id="UP000244488">
    <property type="component" value="Unassembled WGS sequence"/>
</dbReference>
<gene>
    <name evidence="2" type="ORF">TGBR9_383590</name>
</gene>
<dbReference type="EMBL" id="AFHV02002397">
    <property type="protein sequence ID" value="PUA86479.1"/>
    <property type="molecule type" value="Genomic_DNA"/>
</dbReference>
<dbReference type="VEuPathDB" id="ToxoDB:TGBR9_383590"/>
<proteinExistence type="predicted"/>
<protein>
    <submittedName>
        <fullName evidence="2">Uncharacterized protein</fullName>
    </submittedName>
</protein>
<evidence type="ECO:0000313" key="3">
    <source>
        <dbReference type="Proteomes" id="UP000244488"/>
    </source>
</evidence>
<sequence length="105" mass="11756">MRGRTAKGSEEAISLAAAVEEAERTAEGFIVAESEVEEGRRRQEGLREAAEERRPAGSSRPWVSLLTHEDAEMEEDGRGEAPREKGRGEFFRRLQKSPATEWLAE</sequence>
<name>A0A2T6IMC3_TOXGO</name>
<feature type="region of interest" description="Disordered" evidence="1">
    <location>
        <begin position="36"/>
        <end position="105"/>
    </location>
</feature>
<accession>A0A2T6IMC3</accession>